<evidence type="ECO:0000256" key="1">
    <source>
        <dbReference type="SAM" id="MobiDB-lite"/>
    </source>
</evidence>
<dbReference type="EMBL" id="FOLM01000005">
    <property type="protein sequence ID" value="SFC72342.1"/>
    <property type="molecule type" value="Genomic_DNA"/>
</dbReference>
<dbReference type="RefSeq" id="WP_093838794.1">
    <property type="nucleotide sequence ID" value="NZ_FOLM01000005.1"/>
</dbReference>
<accession>A0A1I1LII4</accession>
<keyword evidence="3" id="KW-1185">Reference proteome</keyword>
<dbReference type="STRING" id="910347.SAMN05421773_105224"/>
<evidence type="ECO:0000313" key="3">
    <source>
        <dbReference type="Proteomes" id="UP000199207"/>
    </source>
</evidence>
<feature type="region of interest" description="Disordered" evidence="1">
    <location>
        <begin position="112"/>
        <end position="158"/>
    </location>
</feature>
<sequence>MSEANPPDAVPEAVPEADAWATACSEDLRAEQARFRERRRAAAGPGGDATEELRRLARTVADGVEELSAGLSRLAGRAQIVLTPFAGRNAEVLGHLLRAGEEVAEAFRAAAAGYASDSGRPRPEADHQGGPSSKNERDTPPKEGDNGLGDGPSRIDLD</sequence>
<dbReference type="Proteomes" id="UP000199207">
    <property type="component" value="Unassembled WGS sequence"/>
</dbReference>
<dbReference type="Pfam" id="PF17230">
    <property type="entry name" value="DUF5304"/>
    <property type="match status" value="1"/>
</dbReference>
<organism evidence="2 3">
    <name type="scientific">Streptomyces aidingensis</name>
    <dbReference type="NCBI Taxonomy" id="910347"/>
    <lineage>
        <taxon>Bacteria</taxon>
        <taxon>Bacillati</taxon>
        <taxon>Actinomycetota</taxon>
        <taxon>Actinomycetes</taxon>
        <taxon>Kitasatosporales</taxon>
        <taxon>Streptomycetaceae</taxon>
        <taxon>Streptomyces</taxon>
    </lineage>
</organism>
<dbReference type="InterPro" id="IPR035183">
    <property type="entry name" value="DUF5304"/>
</dbReference>
<protein>
    <submittedName>
        <fullName evidence="2">Uncharacterized protein</fullName>
    </submittedName>
</protein>
<gene>
    <name evidence="2" type="ORF">SAMN05421773_105224</name>
</gene>
<feature type="compositionally biased region" description="Basic and acidic residues" evidence="1">
    <location>
        <begin position="134"/>
        <end position="145"/>
    </location>
</feature>
<proteinExistence type="predicted"/>
<name>A0A1I1LII4_9ACTN</name>
<evidence type="ECO:0000313" key="2">
    <source>
        <dbReference type="EMBL" id="SFC72342.1"/>
    </source>
</evidence>
<reference evidence="2 3" key="1">
    <citation type="submission" date="2016-10" db="EMBL/GenBank/DDBJ databases">
        <authorList>
            <person name="de Groot N.N."/>
        </authorList>
    </citation>
    <scope>NUCLEOTIDE SEQUENCE [LARGE SCALE GENOMIC DNA]</scope>
    <source>
        <strain evidence="2 3">CGMCC 4.5739</strain>
    </source>
</reference>
<dbReference type="AlphaFoldDB" id="A0A1I1LII4"/>